<sequence length="317" mass="36394">MGSRDQQRSAILDIRKLHLLHSHLLLSHRPLYPGSGTRRSESQQKSLHCYRLGWLHNRHNSASRSQPWKTSAPRRGLPSQVEKIHLTATKPQVHVKIWSPDSQGEDKRVNMYDSMSLSQRPLPYFSDGFCSEFWEFKRALQRRLRSAHVIDGTRLEALVDVYNGPIKRAFKGCLQLEDQTMGYKQAWDLPEKTAREQVSVHLSTNKEYFARLATIHERTEADQWRHVGSAENPADDASWSMWEKKMAMGAKWLQGPSFLKQDEDCWPKDSLSITNISCVVPLIAICAPLTVTYSIRRLPDVVIPHECPIKSGHLQLP</sequence>
<organism evidence="1 2">
    <name type="scientific">Scylla paramamosain</name>
    <name type="common">Mud crab</name>
    <dbReference type="NCBI Taxonomy" id="85552"/>
    <lineage>
        <taxon>Eukaryota</taxon>
        <taxon>Metazoa</taxon>
        <taxon>Ecdysozoa</taxon>
        <taxon>Arthropoda</taxon>
        <taxon>Crustacea</taxon>
        <taxon>Multicrustacea</taxon>
        <taxon>Malacostraca</taxon>
        <taxon>Eumalacostraca</taxon>
        <taxon>Eucarida</taxon>
        <taxon>Decapoda</taxon>
        <taxon>Pleocyemata</taxon>
        <taxon>Brachyura</taxon>
        <taxon>Eubrachyura</taxon>
        <taxon>Portunoidea</taxon>
        <taxon>Portunidae</taxon>
        <taxon>Portuninae</taxon>
        <taxon>Scylla</taxon>
    </lineage>
</organism>
<proteinExistence type="predicted"/>
<keyword evidence="2" id="KW-1185">Reference proteome</keyword>
<evidence type="ECO:0000313" key="1">
    <source>
        <dbReference type="EMBL" id="KAK8396595.1"/>
    </source>
</evidence>
<dbReference type="AlphaFoldDB" id="A0AAW0U980"/>
<protein>
    <submittedName>
        <fullName evidence="1">Uncharacterized protein</fullName>
    </submittedName>
</protein>
<comment type="caution">
    <text evidence="1">The sequence shown here is derived from an EMBL/GenBank/DDBJ whole genome shotgun (WGS) entry which is preliminary data.</text>
</comment>
<evidence type="ECO:0000313" key="2">
    <source>
        <dbReference type="Proteomes" id="UP001487740"/>
    </source>
</evidence>
<dbReference type="PANTHER" id="PTHR47331">
    <property type="entry name" value="PHD-TYPE DOMAIN-CONTAINING PROTEIN"/>
    <property type="match status" value="1"/>
</dbReference>
<accession>A0AAW0U980</accession>
<gene>
    <name evidence="1" type="ORF">O3P69_004935</name>
</gene>
<name>A0AAW0U980_SCYPA</name>
<dbReference type="Proteomes" id="UP001487740">
    <property type="component" value="Unassembled WGS sequence"/>
</dbReference>
<reference evidence="1 2" key="1">
    <citation type="submission" date="2023-03" db="EMBL/GenBank/DDBJ databases">
        <title>High-quality genome of Scylla paramamosain provides insights in environmental adaptation.</title>
        <authorList>
            <person name="Zhang L."/>
        </authorList>
    </citation>
    <scope>NUCLEOTIDE SEQUENCE [LARGE SCALE GENOMIC DNA]</scope>
    <source>
        <strain evidence="1">LZ_2023a</strain>
        <tissue evidence="1">Muscle</tissue>
    </source>
</reference>
<dbReference type="EMBL" id="JARAKH010000015">
    <property type="protein sequence ID" value="KAK8396595.1"/>
    <property type="molecule type" value="Genomic_DNA"/>
</dbReference>